<keyword evidence="7" id="KW-0969">Cilium</keyword>
<evidence type="ECO:0000256" key="5">
    <source>
        <dbReference type="ARBA" id="ARBA00024934"/>
    </source>
</evidence>
<evidence type="ECO:0000256" key="4">
    <source>
        <dbReference type="ARBA" id="ARBA00023143"/>
    </source>
</evidence>
<dbReference type="Proteomes" id="UP000254069">
    <property type="component" value="Unassembled WGS sequence"/>
</dbReference>
<gene>
    <name evidence="8" type="primary">flgB_2</name>
    <name evidence="8" type="ORF">NCTC10738_01541</name>
    <name evidence="7" type="ORF">TUM17379_41890</name>
</gene>
<evidence type="ECO:0000313" key="9">
    <source>
        <dbReference type="Proteomes" id="UP000254069"/>
    </source>
</evidence>
<dbReference type="Proteomes" id="UP000825078">
    <property type="component" value="Chromosome"/>
</dbReference>
<dbReference type="EMBL" id="UGYO01000001">
    <property type="protein sequence ID" value="SUI60386.1"/>
    <property type="molecule type" value="Genomic_DNA"/>
</dbReference>
<dbReference type="GO" id="GO:0030694">
    <property type="term" value="C:bacterial-type flagellum basal body, rod"/>
    <property type="evidence" value="ECO:0007669"/>
    <property type="project" value="InterPro"/>
</dbReference>
<organism evidence="8 9">
    <name type="scientific">Shewanella algae</name>
    <dbReference type="NCBI Taxonomy" id="38313"/>
    <lineage>
        <taxon>Bacteria</taxon>
        <taxon>Pseudomonadati</taxon>
        <taxon>Pseudomonadota</taxon>
        <taxon>Gammaproteobacteria</taxon>
        <taxon>Alteromonadales</taxon>
        <taxon>Shewanellaceae</taxon>
        <taxon>Shewanella</taxon>
    </lineage>
</organism>
<dbReference type="PIRSF" id="PIRSF002889">
    <property type="entry name" value="Rod_FlgB"/>
    <property type="match status" value="1"/>
</dbReference>
<evidence type="ECO:0000313" key="7">
    <source>
        <dbReference type="EMBL" id="BCV47171.1"/>
    </source>
</evidence>
<dbReference type="AlphaFoldDB" id="A0A379ZE72"/>
<dbReference type="EMBL" id="AP024613">
    <property type="protein sequence ID" value="BCV47171.1"/>
    <property type="molecule type" value="Genomic_DNA"/>
</dbReference>
<keyword evidence="7" id="KW-0282">Flagellum</keyword>
<comment type="subcellular location">
    <subcellularLocation>
        <location evidence="1 6">Bacterial flagellum basal body</location>
    </subcellularLocation>
</comment>
<proteinExistence type="inferred from homology"/>
<evidence type="ECO:0000256" key="6">
    <source>
        <dbReference type="PIRNR" id="PIRNR002889"/>
    </source>
</evidence>
<sequence length="124" mass="13444">MDTLLGETMAIKLDAALGLHPQLLDFRVERSKVLAGNLANAETPGYQARDLDFGALMAQLDAGIPFGGQYTVGYRVPYQSSADNSTVELGQEQARFSQNAMDFQTSLTFLNMKIQGLKAAIEGK</sequence>
<comment type="subunit">
    <text evidence="6">The basal body constitutes a major portion of the flagellar organelle and consists of a number of rings mounted on a central rod.</text>
</comment>
<reference evidence="7" key="2">
    <citation type="submission" date="2021-05" db="EMBL/GenBank/DDBJ databases">
        <title>Molecular characterization for Shewanella algae harboring chromosomal blaOXA-55-like strains isolated from clinical and environment sample.</title>
        <authorList>
            <person name="Ohama Y."/>
            <person name="Aoki K."/>
            <person name="Harada S."/>
            <person name="Moriya K."/>
            <person name="Ishii Y."/>
            <person name="Tateda K."/>
        </authorList>
    </citation>
    <scope>NUCLEOTIDE SEQUENCE</scope>
    <source>
        <strain evidence="7">TUM17379</strain>
    </source>
</reference>
<comment type="similarity">
    <text evidence="2 6">Belongs to the flagella basal body rod proteins family.</text>
</comment>
<name>A0A379ZE72_9GAMM</name>
<evidence type="ECO:0000256" key="1">
    <source>
        <dbReference type="ARBA" id="ARBA00004117"/>
    </source>
</evidence>
<protein>
    <recommendedName>
        <fullName evidence="3 6">Flagellar basal body rod protein FlgB</fullName>
    </recommendedName>
</protein>
<keyword evidence="4 6" id="KW-0975">Bacterial flagellum</keyword>
<keyword evidence="9" id="KW-1185">Reference proteome</keyword>
<comment type="function">
    <text evidence="5 6">Structural component of flagellum, the bacterial motility apparatus. Part of the rod structure of flagellar basal body.</text>
</comment>
<dbReference type="InterPro" id="IPR006300">
    <property type="entry name" value="FlgB"/>
</dbReference>
<reference evidence="8 9" key="1">
    <citation type="submission" date="2018-06" db="EMBL/GenBank/DDBJ databases">
        <authorList>
            <consortium name="Pathogen Informatics"/>
            <person name="Doyle S."/>
        </authorList>
    </citation>
    <scope>NUCLEOTIDE SEQUENCE [LARGE SCALE GENOMIC DNA]</scope>
    <source>
        <strain evidence="8 9">NCTC10738</strain>
    </source>
</reference>
<dbReference type="GO" id="GO:0071973">
    <property type="term" value="P:bacterial-type flagellum-dependent cell motility"/>
    <property type="evidence" value="ECO:0007669"/>
    <property type="project" value="InterPro"/>
</dbReference>
<evidence type="ECO:0000313" key="8">
    <source>
        <dbReference type="EMBL" id="SUI60386.1"/>
    </source>
</evidence>
<keyword evidence="7" id="KW-0966">Cell projection</keyword>
<accession>A0A379ZE72</accession>
<dbReference type="NCBIfam" id="NF009328">
    <property type="entry name" value="PRK12685.1"/>
    <property type="match status" value="1"/>
</dbReference>
<evidence type="ECO:0000256" key="3">
    <source>
        <dbReference type="ARBA" id="ARBA00014376"/>
    </source>
</evidence>
<evidence type="ECO:0000256" key="2">
    <source>
        <dbReference type="ARBA" id="ARBA00009677"/>
    </source>
</evidence>